<gene>
    <name evidence="1" type="ORF">GCM10007147_08270</name>
</gene>
<organism evidence="1 2">
    <name type="scientific">Nocardiopsis kunsanensis</name>
    <dbReference type="NCBI Taxonomy" id="141693"/>
    <lineage>
        <taxon>Bacteria</taxon>
        <taxon>Bacillati</taxon>
        <taxon>Actinomycetota</taxon>
        <taxon>Actinomycetes</taxon>
        <taxon>Streptosporangiales</taxon>
        <taxon>Nocardiopsidaceae</taxon>
        <taxon>Nocardiopsis</taxon>
    </lineage>
</organism>
<keyword evidence="2" id="KW-1185">Reference proteome</keyword>
<dbReference type="RefSeq" id="WP_017575233.1">
    <property type="nucleotide sequence ID" value="NZ_BMXL01000003.1"/>
</dbReference>
<proteinExistence type="predicted"/>
<dbReference type="Gene3D" id="3.40.50.300">
    <property type="entry name" value="P-loop containing nucleotide triphosphate hydrolases"/>
    <property type="match status" value="1"/>
</dbReference>
<name>A0A919CFT0_9ACTN</name>
<dbReference type="Proteomes" id="UP000654947">
    <property type="component" value="Unassembled WGS sequence"/>
</dbReference>
<reference evidence="1 2" key="1">
    <citation type="journal article" date="2014" name="Int. J. Syst. Evol. Microbiol.">
        <title>Complete genome sequence of Corynebacterium casei LMG S-19264T (=DSM 44701T), isolated from a smear-ripened cheese.</title>
        <authorList>
            <consortium name="US DOE Joint Genome Institute (JGI-PGF)"/>
            <person name="Walter F."/>
            <person name="Albersmeier A."/>
            <person name="Kalinowski J."/>
            <person name="Ruckert C."/>
        </authorList>
    </citation>
    <scope>NUCLEOTIDE SEQUENCE [LARGE SCALE GENOMIC DNA]</scope>
    <source>
        <strain evidence="1 2">KCTC 19473</strain>
    </source>
</reference>
<dbReference type="InterPro" id="IPR027417">
    <property type="entry name" value="P-loop_NTPase"/>
</dbReference>
<comment type="caution">
    <text evidence="1">The sequence shown here is derived from an EMBL/GenBank/DDBJ whole genome shotgun (WGS) entry which is preliminary data.</text>
</comment>
<dbReference type="AlphaFoldDB" id="A0A919CFT0"/>
<sequence>MPPHDPDIGNTTRGTVHGQLLQARDIHHLTVSSAPDTSAPRTTAPDISLVPPLPATAVRGRTRLIEELTTAMGSASSVPHVLTGPGGFGKTTVAAALAEHAQGRGRRVFWIRAGEVSAGLLEAAVEVGGPRSEAEEVRGSPRRAARWVWQHLDRSPEPWLLVFDNAGRPQELDQHRRPGEQAGLLRSSPAGFVLVTSRVDDPALWAPAQVHKVVELDDAAAGAALADHAGEEALPGAEELAERLGGVPLALALAGRILATHRVLFPDARALRKRLDEDGAAHLDSLAEPLLTGPDARRLLLSGVWQLSLEFVARVEPQAPPLLRRLAALSGRGLPFPLRRIVPELLREGPPWPTDRAELARVINALVVHGLVSTVRHGQDTELLLHPLVSEALRARVEPV</sequence>
<accession>A0A919CFT0</accession>
<evidence type="ECO:0000313" key="1">
    <source>
        <dbReference type="EMBL" id="GHD18313.1"/>
    </source>
</evidence>
<dbReference type="SUPFAM" id="SSF52540">
    <property type="entry name" value="P-loop containing nucleoside triphosphate hydrolases"/>
    <property type="match status" value="1"/>
</dbReference>
<dbReference type="EMBL" id="BMXL01000003">
    <property type="protein sequence ID" value="GHD18313.1"/>
    <property type="molecule type" value="Genomic_DNA"/>
</dbReference>
<evidence type="ECO:0000313" key="2">
    <source>
        <dbReference type="Proteomes" id="UP000654947"/>
    </source>
</evidence>
<protein>
    <submittedName>
        <fullName evidence="1">Uncharacterized protein</fullName>
    </submittedName>
</protein>